<dbReference type="SUPFAM" id="SSF51679">
    <property type="entry name" value="Bacterial luciferase-like"/>
    <property type="match status" value="1"/>
</dbReference>
<dbReference type="PANTHER" id="PTHR43244:SF1">
    <property type="entry name" value="5,10-METHYLENETETRAHYDROMETHANOPTERIN REDUCTASE"/>
    <property type="match status" value="1"/>
</dbReference>
<name>A0A6J6EJ17_9ZZZZ</name>
<protein>
    <submittedName>
        <fullName evidence="3">Unannotated protein</fullName>
    </submittedName>
</protein>
<accession>A0A6J6EJ17</accession>
<evidence type="ECO:0000259" key="2">
    <source>
        <dbReference type="Pfam" id="PF00296"/>
    </source>
</evidence>
<proteinExistence type="predicted"/>
<dbReference type="Pfam" id="PF00296">
    <property type="entry name" value="Bac_luciferase"/>
    <property type="match status" value="1"/>
</dbReference>
<dbReference type="InterPro" id="IPR036661">
    <property type="entry name" value="Luciferase-like_sf"/>
</dbReference>
<keyword evidence="1" id="KW-0560">Oxidoreductase</keyword>
<dbReference type="PANTHER" id="PTHR43244">
    <property type="match status" value="1"/>
</dbReference>
<dbReference type="GO" id="GO:0016705">
    <property type="term" value="F:oxidoreductase activity, acting on paired donors, with incorporation or reduction of molecular oxygen"/>
    <property type="evidence" value="ECO:0007669"/>
    <property type="project" value="InterPro"/>
</dbReference>
<sequence length="267" mass="28631">MVPLWNRRRVRTAVWIYPNVRASTIVDAIVALDDAGVDEVWIADEGVAREPFTLLAAAARETTRIRLAVGITSPLLRHPGAVASTAMTIDELSEGRMTLGWGVGGHESLGPFSLSTDKPVAVVRDAIRTAADVFAGRPSDLYTAPEHAAPPRAVPQFVGARGPQLNRLASRVADGVFLSGFTPDNVGVALHAARSIRPIHVNLCLSVRYGGVADDWSIAGDEDVVARRLREAVDKHRPDTIGIALVDRDPLPLMIERAVSTFATLGD</sequence>
<reference evidence="3" key="1">
    <citation type="submission" date="2020-05" db="EMBL/GenBank/DDBJ databases">
        <authorList>
            <person name="Chiriac C."/>
            <person name="Salcher M."/>
            <person name="Ghai R."/>
            <person name="Kavagutti S V."/>
        </authorList>
    </citation>
    <scope>NUCLEOTIDE SEQUENCE</scope>
</reference>
<organism evidence="3">
    <name type="scientific">freshwater metagenome</name>
    <dbReference type="NCBI Taxonomy" id="449393"/>
    <lineage>
        <taxon>unclassified sequences</taxon>
        <taxon>metagenomes</taxon>
        <taxon>ecological metagenomes</taxon>
    </lineage>
</organism>
<dbReference type="AlphaFoldDB" id="A0A6J6EJ17"/>
<dbReference type="InterPro" id="IPR011251">
    <property type="entry name" value="Luciferase-like_dom"/>
</dbReference>
<dbReference type="EMBL" id="CAEZTS010000045">
    <property type="protein sequence ID" value="CAB4576097.1"/>
    <property type="molecule type" value="Genomic_DNA"/>
</dbReference>
<gene>
    <name evidence="3" type="ORF">UFOPK1722_00684</name>
</gene>
<feature type="domain" description="Luciferase-like" evidence="2">
    <location>
        <begin position="15"/>
        <end position="194"/>
    </location>
</feature>
<dbReference type="Gene3D" id="3.20.20.30">
    <property type="entry name" value="Luciferase-like domain"/>
    <property type="match status" value="1"/>
</dbReference>
<evidence type="ECO:0000256" key="1">
    <source>
        <dbReference type="ARBA" id="ARBA00023002"/>
    </source>
</evidence>
<dbReference type="InterPro" id="IPR050564">
    <property type="entry name" value="F420-G6PD/mer"/>
</dbReference>
<evidence type="ECO:0000313" key="3">
    <source>
        <dbReference type="EMBL" id="CAB4576097.1"/>
    </source>
</evidence>